<reference evidence="3" key="3">
    <citation type="submission" date="2025-08" db="UniProtKB">
        <authorList>
            <consortium name="RefSeq"/>
        </authorList>
    </citation>
    <scope>IDENTIFICATION</scope>
    <source>
        <strain evidence="3">NI907</strain>
    </source>
</reference>
<keyword evidence="2" id="KW-1185">Reference proteome</keyword>
<evidence type="ECO:0000256" key="1">
    <source>
        <dbReference type="SAM" id="MobiDB-lite"/>
    </source>
</evidence>
<proteinExistence type="predicted"/>
<feature type="region of interest" description="Disordered" evidence="1">
    <location>
        <begin position="1"/>
        <end position="28"/>
    </location>
</feature>
<dbReference type="AlphaFoldDB" id="A0A6P8AYH0"/>
<evidence type="ECO:0000313" key="3">
    <source>
        <dbReference type="RefSeq" id="XP_030979904.1"/>
    </source>
</evidence>
<dbReference type="GeneID" id="41965972"/>
<name>A0A6P8AYH0_PYRGI</name>
<feature type="compositionally biased region" description="Basic residues" evidence="1">
    <location>
        <begin position="1"/>
        <end position="12"/>
    </location>
</feature>
<evidence type="ECO:0000313" key="2">
    <source>
        <dbReference type="Proteomes" id="UP000515153"/>
    </source>
</evidence>
<accession>A0A6P8AYH0</accession>
<organism evidence="2 3">
    <name type="scientific">Pyricularia grisea</name>
    <name type="common">Crabgrass-specific blast fungus</name>
    <name type="synonym">Magnaporthe grisea</name>
    <dbReference type="NCBI Taxonomy" id="148305"/>
    <lineage>
        <taxon>Eukaryota</taxon>
        <taxon>Fungi</taxon>
        <taxon>Dikarya</taxon>
        <taxon>Ascomycota</taxon>
        <taxon>Pezizomycotina</taxon>
        <taxon>Sordariomycetes</taxon>
        <taxon>Sordariomycetidae</taxon>
        <taxon>Magnaporthales</taxon>
        <taxon>Pyriculariaceae</taxon>
        <taxon>Pyricularia</taxon>
    </lineage>
</organism>
<reference evidence="2 3" key="1">
    <citation type="journal article" date="2019" name="Mol. Biol. Evol.">
        <title>Blast fungal genomes show frequent chromosomal changes, gene gains and losses, and effector gene turnover.</title>
        <authorList>
            <person name="Gomez Luciano L.B."/>
            <person name="Jason Tsai I."/>
            <person name="Chuma I."/>
            <person name="Tosa Y."/>
            <person name="Chen Y.H."/>
            <person name="Li J.Y."/>
            <person name="Li M.Y."/>
            <person name="Jade Lu M.Y."/>
            <person name="Nakayashiki H."/>
            <person name="Li W.H."/>
        </authorList>
    </citation>
    <scope>NUCLEOTIDE SEQUENCE [LARGE SCALE GENOMIC DNA]</scope>
    <source>
        <strain evidence="2 3">NI907</strain>
    </source>
</reference>
<protein>
    <submittedName>
        <fullName evidence="3">Uncharacterized protein</fullName>
    </submittedName>
</protein>
<dbReference type="KEGG" id="pgri:PgNI_11093"/>
<dbReference type="Proteomes" id="UP000515153">
    <property type="component" value="Chromosome VII"/>
</dbReference>
<dbReference type="RefSeq" id="XP_030979904.1">
    <property type="nucleotide sequence ID" value="XM_031131067.1"/>
</dbReference>
<sequence length="95" mass="10259">MTTSAKKKRTKRSSAMTSTTTRGIPPRGRIVATDAGAAAGVREDLAASRSSRPRYREFYISDAMTASTDAGGVLMGSLYDLVYRVMGHQHLISSF</sequence>
<gene>
    <name evidence="3" type="ORF">PgNI_11093</name>
</gene>
<reference evidence="3" key="2">
    <citation type="submission" date="2019-10" db="EMBL/GenBank/DDBJ databases">
        <authorList>
            <consortium name="NCBI Genome Project"/>
        </authorList>
    </citation>
    <scope>NUCLEOTIDE SEQUENCE</scope>
    <source>
        <strain evidence="3">NI907</strain>
    </source>
</reference>